<dbReference type="InterPro" id="IPR036691">
    <property type="entry name" value="Endo/exonu/phosph_ase_sf"/>
</dbReference>
<evidence type="ECO:0000256" key="1">
    <source>
        <dbReference type="SAM" id="SignalP"/>
    </source>
</evidence>
<evidence type="ECO:0008006" key="4">
    <source>
        <dbReference type="Google" id="ProtNLM"/>
    </source>
</evidence>
<dbReference type="Gene3D" id="3.60.10.10">
    <property type="entry name" value="Endonuclease/exonuclease/phosphatase"/>
    <property type="match status" value="1"/>
</dbReference>
<accession>A0ABQ9F7H9</accession>
<keyword evidence="3" id="KW-1185">Reference proteome</keyword>
<feature type="chain" id="PRO_5046577826" description="Endonuclease/exonuclease/phosphatase domain-containing protein" evidence="1">
    <location>
        <begin position="25"/>
        <end position="207"/>
    </location>
</feature>
<reference evidence="2 3" key="1">
    <citation type="submission" date="2022-12" db="EMBL/GenBank/DDBJ databases">
        <title>Chromosome-level genome of Tegillarca granosa.</title>
        <authorList>
            <person name="Kim J."/>
        </authorList>
    </citation>
    <scope>NUCLEOTIDE SEQUENCE [LARGE SCALE GENOMIC DNA]</scope>
    <source>
        <strain evidence="2">Teg-2019</strain>
        <tissue evidence="2">Adductor muscle</tissue>
    </source>
</reference>
<name>A0ABQ9F7H9_TEGGR</name>
<sequence>MAKKILFSLMLMAILFNMLTDVEGTCESDIEATRVKLKGYLDTTITSLKSRQSTVTFRVGRLRSGVRLHKGCYYKNRANSYTLNNKEFVTELYQLDNIGVPPNSTLGFWDKLETALDLAIDSPPDILLITGDFNEDQLKPSCNKIRNICTTNGLTQLITEPTHVLDDSSSLLDLILINDDTLVVKSESPYEVLSGWQLLVMKTESKI</sequence>
<dbReference type="EMBL" id="JARBDR010000376">
    <property type="protein sequence ID" value="KAJ8313329.1"/>
    <property type="molecule type" value="Genomic_DNA"/>
</dbReference>
<feature type="signal peptide" evidence="1">
    <location>
        <begin position="1"/>
        <end position="24"/>
    </location>
</feature>
<comment type="caution">
    <text evidence="2">The sequence shown here is derived from an EMBL/GenBank/DDBJ whole genome shotgun (WGS) entry which is preliminary data.</text>
</comment>
<gene>
    <name evidence="2" type="ORF">KUTeg_009115</name>
</gene>
<evidence type="ECO:0000313" key="3">
    <source>
        <dbReference type="Proteomes" id="UP001217089"/>
    </source>
</evidence>
<dbReference type="Proteomes" id="UP001217089">
    <property type="component" value="Unassembled WGS sequence"/>
</dbReference>
<keyword evidence="1" id="KW-0732">Signal</keyword>
<evidence type="ECO:0000313" key="2">
    <source>
        <dbReference type="EMBL" id="KAJ8313329.1"/>
    </source>
</evidence>
<proteinExistence type="predicted"/>
<protein>
    <recommendedName>
        <fullName evidence="4">Endonuclease/exonuclease/phosphatase domain-containing protein</fullName>
    </recommendedName>
</protein>
<organism evidence="2 3">
    <name type="scientific">Tegillarca granosa</name>
    <name type="common">Malaysian cockle</name>
    <name type="synonym">Anadara granosa</name>
    <dbReference type="NCBI Taxonomy" id="220873"/>
    <lineage>
        <taxon>Eukaryota</taxon>
        <taxon>Metazoa</taxon>
        <taxon>Spiralia</taxon>
        <taxon>Lophotrochozoa</taxon>
        <taxon>Mollusca</taxon>
        <taxon>Bivalvia</taxon>
        <taxon>Autobranchia</taxon>
        <taxon>Pteriomorphia</taxon>
        <taxon>Arcoida</taxon>
        <taxon>Arcoidea</taxon>
        <taxon>Arcidae</taxon>
        <taxon>Tegillarca</taxon>
    </lineage>
</organism>